<keyword evidence="10" id="KW-1185">Reference proteome</keyword>
<keyword evidence="3 7" id="KW-0812">Transmembrane</keyword>
<dbReference type="STRING" id="867903.ThesuDRAFT_00322"/>
<dbReference type="InterPro" id="IPR052714">
    <property type="entry name" value="MFS_Exporter"/>
</dbReference>
<dbReference type="InterPro" id="IPR036259">
    <property type="entry name" value="MFS_trans_sf"/>
</dbReference>
<keyword evidence="2" id="KW-0813">Transport</keyword>
<evidence type="ECO:0000256" key="1">
    <source>
        <dbReference type="ARBA" id="ARBA00004651"/>
    </source>
</evidence>
<dbReference type="HOGENOM" id="CLU_569764_0_0_9"/>
<feature type="transmembrane region" description="Helical" evidence="7">
    <location>
        <begin position="158"/>
        <end position="176"/>
    </location>
</feature>
<feature type="compositionally biased region" description="Low complexity" evidence="6">
    <location>
        <begin position="236"/>
        <end position="249"/>
    </location>
</feature>
<evidence type="ECO:0000256" key="2">
    <source>
        <dbReference type="ARBA" id="ARBA00022448"/>
    </source>
</evidence>
<evidence type="ECO:0000256" key="7">
    <source>
        <dbReference type="SAM" id="Phobius"/>
    </source>
</evidence>
<dbReference type="EMBL" id="AENY02000005">
    <property type="protein sequence ID" value="EKP93725.1"/>
    <property type="molecule type" value="Genomic_DNA"/>
</dbReference>
<evidence type="ECO:0000256" key="3">
    <source>
        <dbReference type="ARBA" id="ARBA00022692"/>
    </source>
</evidence>
<dbReference type="GO" id="GO:0005886">
    <property type="term" value="C:plasma membrane"/>
    <property type="evidence" value="ECO:0007669"/>
    <property type="project" value="UniProtKB-SubCell"/>
</dbReference>
<feature type="transmembrane region" description="Helical" evidence="7">
    <location>
        <begin position="310"/>
        <end position="331"/>
    </location>
</feature>
<keyword evidence="4 7" id="KW-1133">Transmembrane helix</keyword>
<feature type="transmembrane region" description="Helical" evidence="7">
    <location>
        <begin position="414"/>
        <end position="436"/>
    </location>
</feature>
<dbReference type="GO" id="GO:0022857">
    <property type="term" value="F:transmembrane transporter activity"/>
    <property type="evidence" value="ECO:0007669"/>
    <property type="project" value="InterPro"/>
</dbReference>
<dbReference type="Proteomes" id="UP000005710">
    <property type="component" value="Unassembled WGS sequence"/>
</dbReference>
<feature type="transmembrane region" description="Helical" evidence="7">
    <location>
        <begin position="351"/>
        <end position="373"/>
    </location>
</feature>
<dbReference type="InterPro" id="IPR011701">
    <property type="entry name" value="MFS"/>
</dbReference>
<dbReference type="Pfam" id="PF07690">
    <property type="entry name" value="MFS_1"/>
    <property type="match status" value="1"/>
</dbReference>
<feature type="compositionally biased region" description="Low complexity" evidence="6">
    <location>
        <begin position="213"/>
        <end position="227"/>
    </location>
</feature>
<protein>
    <submittedName>
        <fullName evidence="9">Arabinose efflux permease family protein</fullName>
    </submittedName>
</protein>
<evidence type="ECO:0000256" key="4">
    <source>
        <dbReference type="ARBA" id="ARBA00022989"/>
    </source>
</evidence>
<dbReference type="PANTHER" id="PTHR23531:SF1">
    <property type="entry name" value="QUINOLENE RESISTANCE PROTEIN NORA"/>
    <property type="match status" value="1"/>
</dbReference>
<evidence type="ECO:0000313" key="9">
    <source>
        <dbReference type="EMBL" id="EKP93725.1"/>
    </source>
</evidence>
<feature type="transmembrane region" description="Helical" evidence="7">
    <location>
        <begin position="379"/>
        <end position="402"/>
    </location>
</feature>
<dbReference type="PROSITE" id="PS50850">
    <property type="entry name" value="MFS"/>
    <property type="match status" value="1"/>
</dbReference>
<keyword evidence="5 7" id="KW-0472">Membrane</keyword>
<feature type="transmembrane region" description="Helical" evidence="7">
    <location>
        <begin position="70"/>
        <end position="88"/>
    </location>
</feature>
<dbReference type="Gene3D" id="1.20.1250.20">
    <property type="entry name" value="MFS general substrate transporter like domains"/>
    <property type="match status" value="1"/>
</dbReference>
<feature type="compositionally biased region" description="Low complexity" evidence="6">
    <location>
        <begin position="186"/>
        <end position="202"/>
    </location>
</feature>
<comment type="subcellular location">
    <subcellularLocation>
        <location evidence="1">Cell membrane</location>
        <topology evidence="1">Multi-pass membrane protein</topology>
    </subcellularLocation>
</comment>
<accession>K6NXY1</accession>
<evidence type="ECO:0000256" key="5">
    <source>
        <dbReference type="ARBA" id="ARBA00023136"/>
    </source>
</evidence>
<evidence type="ECO:0000256" key="6">
    <source>
        <dbReference type="SAM" id="MobiDB-lite"/>
    </source>
</evidence>
<sequence length="473" mass="46346">MPAAVYVIAAVAWLYFISLDMLATGLPLALAAGGAGEGWIGFLVGWMGLSAMLQRPFLAAWGDRRGHRPLLVASLGAGLAGALLFAVSRNPAAELAARTLQGTSLAGLVVSSQALMAALAPPAQRARALALQGLADTGGVLAGTNLGEWAWHHLGRTGLFAGTAAVVAMALALALAGPARTRREPGNPAARRPGHGAAAAGGPPVPAVGGAGPSPRAQPAPEANAGAGPEGPPSPAAGTAHPAAMAGPASTRDPRGAPAVPATAQEVATGGAPHRAGRLPLPGSFLVLGTLTGMIFGAALNLTVLHAQGAGFWAGGWLALFALVAMGARYAAGSWLDRRAGGGLEAAAPSLAHRLLVLGFGLMAAGEGALAAAAPVTAVYGAAAVLAAGYGIAHTALVTAAVGGAPAHRRGLAAGWLANAIDLGVGAGLAVLGWILETWSFSVMYGVLAGAGILGMVTALLARRPGPRAAGRP</sequence>
<gene>
    <name evidence="9" type="ORF">ThesuDRAFT_00322</name>
</gene>
<reference evidence="9" key="1">
    <citation type="submission" date="2010-10" db="EMBL/GenBank/DDBJ databases">
        <authorList>
            <consortium name="US DOE Joint Genome Institute (JGI-PGF)"/>
            <person name="Lucas S."/>
            <person name="Copeland A."/>
            <person name="Lapidus A."/>
            <person name="Bruce D."/>
            <person name="Goodwin L."/>
            <person name="Pitluck S."/>
            <person name="Kyrpides N."/>
            <person name="Mavromatis K."/>
            <person name="Detter J.C."/>
            <person name="Han C."/>
            <person name="Land M."/>
            <person name="Hauser L."/>
            <person name="Markowitz V."/>
            <person name="Cheng J.-F."/>
            <person name="Hugenholtz P."/>
            <person name="Woyke T."/>
            <person name="Wu D."/>
            <person name="Pukall R."/>
            <person name="Wahrenburg C."/>
            <person name="Brambilla E."/>
            <person name="Klenk H.-P."/>
            <person name="Eisen J.A."/>
        </authorList>
    </citation>
    <scope>NUCLEOTIDE SEQUENCE [LARGE SCALE GENOMIC DNA]</scope>
    <source>
        <strain evidence="9">DSM 13965</strain>
    </source>
</reference>
<comment type="caution">
    <text evidence="9">The sequence shown here is derived from an EMBL/GenBank/DDBJ whole genome shotgun (WGS) entry which is preliminary data.</text>
</comment>
<name>K6NXY1_9FIRM</name>
<dbReference type="InterPro" id="IPR020846">
    <property type="entry name" value="MFS_dom"/>
</dbReference>
<reference evidence="9" key="2">
    <citation type="submission" date="2012-10" db="EMBL/GenBank/DDBJ databases">
        <title>Improved high-quality draft of Thermaerobacter subterraneus C21, DSM 13965.</title>
        <authorList>
            <consortium name="DOE Joint Genome Institute"/>
            <person name="Eisen J."/>
            <person name="Huntemann M."/>
            <person name="Wei C.-L."/>
            <person name="Han J."/>
            <person name="Detter J.C."/>
            <person name="Han C."/>
            <person name="Tapia R."/>
            <person name="Chen A."/>
            <person name="Kyrpides N."/>
            <person name="Mavromatis K."/>
            <person name="Markowitz V."/>
            <person name="Szeto E."/>
            <person name="Ivanova N."/>
            <person name="Mikhailova N."/>
            <person name="Ovchinnikova G."/>
            <person name="Pagani I."/>
            <person name="Pati A."/>
            <person name="Goodwin L."/>
            <person name="Nordberg H.P."/>
            <person name="Cantor M.N."/>
            <person name="Hua S.X."/>
            <person name="Woyke T."/>
            <person name="Eisen J."/>
            <person name="Klenk H.-P."/>
        </authorList>
    </citation>
    <scope>NUCLEOTIDE SEQUENCE [LARGE SCALE GENOMIC DNA]</scope>
    <source>
        <strain evidence="9">DSM 13965</strain>
    </source>
</reference>
<evidence type="ECO:0000259" key="8">
    <source>
        <dbReference type="PROSITE" id="PS50850"/>
    </source>
</evidence>
<feature type="region of interest" description="Disordered" evidence="6">
    <location>
        <begin position="179"/>
        <end position="275"/>
    </location>
</feature>
<dbReference type="eggNOG" id="COG2814">
    <property type="taxonomic scope" value="Bacteria"/>
</dbReference>
<dbReference type="PANTHER" id="PTHR23531">
    <property type="entry name" value="QUINOLENE RESISTANCE PROTEIN NORA"/>
    <property type="match status" value="1"/>
</dbReference>
<evidence type="ECO:0000313" key="10">
    <source>
        <dbReference type="Proteomes" id="UP000005710"/>
    </source>
</evidence>
<feature type="transmembrane region" description="Helical" evidence="7">
    <location>
        <begin position="38"/>
        <end position="58"/>
    </location>
</feature>
<feature type="transmembrane region" description="Helical" evidence="7">
    <location>
        <begin position="285"/>
        <end position="304"/>
    </location>
</feature>
<dbReference type="AlphaFoldDB" id="K6NXY1"/>
<dbReference type="SUPFAM" id="SSF103473">
    <property type="entry name" value="MFS general substrate transporter"/>
    <property type="match status" value="1"/>
</dbReference>
<feature type="domain" description="Major facilitator superfamily (MFS) profile" evidence="8">
    <location>
        <begin position="4"/>
        <end position="467"/>
    </location>
</feature>
<feature type="transmembrane region" description="Helical" evidence="7">
    <location>
        <begin position="7"/>
        <end position="32"/>
    </location>
</feature>
<dbReference type="OrthoDB" id="5189108at2"/>
<proteinExistence type="predicted"/>
<feature type="transmembrane region" description="Helical" evidence="7">
    <location>
        <begin position="442"/>
        <end position="462"/>
    </location>
</feature>
<organism evidence="9 10">
    <name type="scientific">Thermaerobacter subterraneus DSM 13965</name>
    <dbReference type="NCBI Taxonomy" id="867903"/>
    <lineage>
        <taxon>Bacteria</taxon>
        <taxon>Bacillati</taxon>
        <taxon>Bacillota</taxon>
        <taxon>Clostridia</taxon>
        <taxon>Eubacteriales</taxon>
        <taxon>Clostridiales Family XVII. Incertae Sedis</taxon>
        <taxon>Thermaerobacter</taxon>
    </lineage>
</organism>